<organism evidence="19 20">
    <name type="scientific">Vanrija albida</name>
    <dbReference type="NCBI Taxonomy" id="181172"/>
    <lineage>
        <taxon>Eukaryota</taxon>
        <taxon>Fungi</taxon>
        <taxon>Dikarya</taxon>
        <taxon>Basidiomycota</taxon>
        <taxon>Agaricomycotina</taxon>
        <taxon>Tremellomycetes</taxon>
        <taxon>Trichosporonales</taxon>
        <taxon>Trichosporonaceae</taxon>
        <taxon>Vanrija</taxon>
    </lineage>
</organism>
<comment type="subcellular location">
    <subcellularLocation>
        <location evidence="1">Cell membrane</location>
        <topology evidence="1">Multi-pass membrane protein</topology>
    </subcellularLocation>
</comment>
<dbReference type="PRINTS" id="PR00193">
    <property type="entry name" value="MYOSINHEAVY"/>
</dbReference>
<comment type="caution">
    <text evidence="19">The sequence shown here is derived from an EMBL/GenBank/DDBJ whole genome shotgun (WGS) entry which is preliminary data.</text>
</comment>
<dbReference type="Pfam" id="PF00063">
    <property type="entry name" value="Myosin_head"/>
    <property type="match status" value="2"/>
</dbReference>
<feature type="region of interest" description="Disordered" evidence="15">
    <location>
        <begin position="878"/>
        <end position="926"/>
    </location>
</feature>
<evidence type="ECO:0000259" key="18">
    <source>
        <dbReference type="PROSITE" id="PS51998"/>
    </source>
</evidence>
<dbReference type="InterPro" id="IPR027417">
    <property type="entry name" value="P-loop_NTPase"/>
</dbReference>
<evidence type="ECO:0000313" key="19">
    <source>
        <dbReference type="EMBL" id="KAL1407302.1"/>
    </source>
</evidence>
<dbReference type="Gene3D" id="1.20.58.530">
    <property type="match status" value="1"/>
</dbReference>
<feature type="transmembrane region" description="Helical" evidence="16">
    <location>
        <begin position="948"/>
        <end position="965"/>
    </location>
</feature>
<dbReference type="GeneID" id="95987766"/>
<dbReference type="PANTHER" id="PTHR22914">
    <property type="entry name" value="CHITIN SYNTHASE"/>
    <property type="match status" value="1"/>
</dbReference>
<dbReference type="InterPro" id="IPR036961">
    <property type="entry name" value="Kinesin_motor_dom_sf"/>
</dbReference>
<evidence type="ECO:0000256" key="1">
    <source>
        <dbReference type="ARBA" id="ARBA00004651"/>
    </source>
</evidence>
<dbReference type="Gene3D" id="3.40.850.10">
    <property type="entry name" value="Kinesin motor domain"/>
    <property type="match status" value="1"/>
</dbReference>
<evidence type="ECO:0000256" key="3">
    <source>
        <dbReference type="ARBA" id="ARBA00022475"/>
    </source>
</evidence>
<sequence length="2010" mass="221305">MASNPFPPSQAARYTDLSALISTPESSTAAAAAGGEAAARTFPSEDTIAALLHARARAELPYTRVSPSGTDYIVVNPLRVLSGLNDESSKGYADDVARTDGGIGGDPRQPSVYELAGRVWLLMSRQRETQTVIYEGLTGAGKSTASRHVTTQILKLASSTKAQRRLSDQVGHLLTLLDSFGNSKTLINPSASQHGRYLELHFSPEGTLAGAKVLPFGLNKSRIGPLEQEERTFHVFYQLLAGASPDEREQLRLDDPDTYALIASSNCYRLPGGPFSDDSTQLGELRAAFASLGFKMKHVRSIFSVLTAILVLSNITFTDTRATGSLGMTSYEEHTTVVERHLLIEVATHLGVSAEELEAVLVNRTKWVRHDLASVFLDAEGAASQRDSLMRDLYAILFAFVVEMANKRLAPPSSLETLQIVQLDIAGHQSRTLTTEPNQRNSTLLTSAPLINANGQNGFDEFSVNFQNEIIHSYLLRRTFEDNLGWNAEIAADGIKLPQVPTMDNAACVELLRGGLLGSEKLAKHPLGVIGVLAEVGENIKGEDREDVKADAVVRSLTSTFTGHPSFIARPPTSLGPMPKEGRMFGINHYCGPVAYDATDFIDHNADVFDKQLVGLLRSSTDSFVTKLVSGPALATEGHPLDDNIVVEAQVSVSPLRTPTPVAHPMEGVAPQASVAWPIDDSVPQPVSAQINATLATLFDTIDHTRVWGVHCIRPNDSGHANSYDRRRLKSQVRSLLLPDLVNRRQVDYVADFTLHQFCIRHSLPAQDVHRTVEDFARQHGWFPGTDYAIGNDRVWLAWGPWREQEDLIRSTESRHGSGEETLTDTEEKGALTPRGASSYGHGIYGKGEHFQESQDNLLRTHSRGSYGYADSPDPGASDLWLASRSGHDHGGAGGGGGGGGRGVGGYDDHDDRGLGGNNNNDADGGFVTTEKRHHATEVIATTAQRRWWIRLVWLLTWWIPSFLLKWPGGMKRADIRMAWREKVAICIMIGFMCGVVIFYIIGFGKILCPDMDKAWNSGELLAYTGDNGAPFYAAIAGKVYDFSSFWKQDHTNGLGTPTNEAIMAQFGGQNLNAYFPVPLFNAPGCKELSNNPNLQLEAANISLVSLPQAVHKSGALGASNSYPGSDFASNDWYWSSLLPVLDKRYKGTYVIDKKDIQTATDNDATVYQSVYKGKIFDLSDYFYTVRSKGAISGTNLPNWDFLDKSITDAFKEGQASDITKALDEALAGMNADAAKNNMDCLNSAFYIGSTDFRKTARCLVQNYMLLAFSVLLMTTIVAKFLAALQLGGKRNPEQMDKFVVCQVPCYTEGEESLKKTIDSLACLEYDDKRKLIFIICDGNIIGSGNNRPTPRIVLDILGVDPKVDPEPLLFKSIGEGSKQLNYGKIYSGLYEVEGHVVPYVVVVKVGKPTETSRPGNRGKRDSQVLLMQYLNRVHFDAPMCPLELEIYHQMRNVIGIDPTFYEYIFQVDADTTVAPESLNRLISCAADDQKIIGICGETKVANERESFTTMIQVYEYYISHHLTKAFESLFGSVTCLPGCFSVYRIRTADKGRPVIISSVVIDEYAEPNVDTLHKKNLFSLGEDRYLTTLMMKHFPTFKMKFTPDALAYTVAPSRWNVLLSQRRRWINSTIHNLAELLFLPEMCGFCFFSMRFIVFIDLLGTIILPATFTYLVYLIVVVSTHKAPIPYISIGMIAAVYGLQAVIFILKREFMLIGWMFVYILAYPVYSVFLPLYSFWSMDDFSWGNTRKVVGEGSNKTVVYDDDERFDDSMIPLRTFKEYEANAWETASLHSDGEKEARSDSGRTGRTRRTRNTNYAGSIHSSARGSEYRDHSGHSGGSSRMHSPAPYLNPQSRMPSMWGGGGTGSMYGEPFTPPMAFGLNPFNSPAMSLESLRPPTGGMFPPYAPSPLAGPPRNTMMSGGFGMDGARASNYSLATTANPFGAPALSVNPNPTPSDDAVLSVLRSYLLTQDLMTVTKRSAREAIYGLFPNANLQERASWLNENIDKILSE</sequence>
<reference evidence="19 20" key="1">
    <citation type="submission" date="2023-08" db="EMBL/GenBank/DDBJ databases">
        <title>Annotated Genome Sequence of Vanrija albida AlHP1.</title>
        <authorList>
            <person name="Herzog R."/>
        </authorList>
    </citation>
    <scope>NUCLEOTIDE SEQUENCE [LARGE SCALE GENOMIC DNA]</scope>
    <source>
        <strain evidence="19 20">AlHP1</strain>
    </source>
</reference>
<dbReference type="PANTHER" id="PTHR22914:SF13">
    <property type="entry name" value="CHITIN SYNTHASE"/>
    <property type="match status" value="1"/>
</dbReference>
<evidence type="ECO:0000256" key="4">
    <source>
        <dbReference type="ARBA" id="ARBA00022676"/>
    </source>
</evidence>
<accession>A0ABR3PYQ5</accession>
<feature type="transmembrane region" description="Helical" evidence="16">
    <location>
        <begin position="1264"/>
        <end position="1288"/>
    </location>
</feature>
<comment type="catalytic activity">
    <reaction evidence="13">
        <text>[(1-&gt;4)-N-acetyl-beta-D-glucosaminyl](n) + UDP-N-acetyl-alpha-D-glucosamine = [(1-&gt;4)-N-acetyl-beta-D-glucosaminyl](n+1) + UDP + H(+)</text>
        <dbReference type="Rhea" id="RHEA:16637"/>
        <dbReference type="Rhea" id="RHEA-COMP:9593"/>
        <dbReference type="Rhea" id="RHEA-COMP:9595"/>
        <dbReference type="ChEBI" id="CHEBI:15378"/>
        <dbReference type="ChEBI" id="CHEBI:17029"/>
        <dbReference type="ChEBI" id="CHEBI:57705"/>
        <dbReference type="ChEBI" id="CHEBI:58223"/>
        <dbReference type="EC" id="2.4.1.16"/>
    </reaction>
</comment>
<evidence type="ECO:0000256" key="7">
    <source>
        <dbReference type="ARBA" id="ARBA00022989"/>
    </source>
</evidence>
<feature type="compositionally biased region" description="Polar residues" evidence="15">
    <location>
        <begin position="1816"/>
        <end position="1825"/>
    </location>
</feature>
<keyword evidence="8 14" id="KW-0518">Myosin</keyword>
<protein>
    <recommendedName>
        <fullName evidence="2">chitin synthase</fullName>
        <ecNumber evidence="2">2.4.1.16</ecNumber>
    </recommendedName>
</protein>
<keyword evidence="9 16" id="KW-0472">Membrane</keyword>
<dbReference type="Gene3D" id="1.20.120.720">
    <property type="entry name" value="Myosin VI head, motor domain, U50 subdomain"/>
    <property type="match status" value="1"/>
</dbReference>
<evidence type="ECO:0000256" key="9">
    <source>
        <dbReference type="ARBA" id="ARBA00023136"/>
    </source>
</evidence>
<keyword evidence="14" id="KW-0067">ATP-binding</keyword>
<evidence type="ECO:0000256" key="11">
    <source>
        <dbReference type="ARBA" id="ARBA00023180"/>
    </source>
</evidence>
<evidence type="ECO:0000256" key="15">
    <source>
        <dbReference type="SAM" id="MobiDB-lite"/>
    </source>
</evidence>
<dbReference type="SUPFAM" id="SSF53448">
    <property type="entry name" value="Nucleotide-diphospho-sugar transferases"/>
    <property type="match status" value="1"/>
</dbReference>
<dbReference type="EMBL" id="JBBXJM010000005">
    <property type="protein sequence ID" value="KAL1407302.1"/>
    <property type="molecule type" value="Genomic_DNA"/>
</dbReference>
<keyword evidence="7 16" id="KW-1133">Transmembrane helix</keyword>
<evidence type="ECO:0000256" key="2">
    <source>
        <dbReference type="ARBA" id="ARBA00012543"/>
    </source>
</evidence>
<evidence type="ECO:0000256" key="6">
    <source>
        <dbReference type="ARBA" id="ARBA00022692"/>
    </source>
</evidence>
<dbReference type="Gene3D" id="1.10.10.60">
    <property type="entry name" value="Homeodomain-like"/>
    <property type="match status" value="1"/>
</dbReference>
<dbReference type="SUPFAM" id="SSF52540">
    <property type="entry name" value="P-loop containing nucleoside triphosphate hydrolases"/>
    <property type="match status" value="1"/>
</dbReference>
<dbReference type="SUPFAM" id="SSF109715">
    <property type="entry name" value="DEK C-terminal domain"/>
    <property type="match status" value="1"/>
</dbReference>
<evidence type="ECO:0000256" key="8">
    <source>
        <dbReference type="ARBA" id="ARBA00023123"/>
    </source>
</evidence>
<feature type="domain" description="DEK-C" evidence="18">
    <location>
        <begin position="1953"/>
        <end position="2009"/>
    </location>
</feature>
<dbReference type="InterPro" id="IPR001609">
    <property type="entry name" value="Myosin_head_motor_dom-like"/>
</dbReference>
<keyword evidence="20" id="KW-1185">Reference proteome</keyword>
<feature type="region of interest" description="Disordered" evidence="15">
    <location>
        <begin position="1789"/>
        <end position="1862"/>
    </location>
</feature>
<keyword evidence="4" id="KW-0328">Glycosyltransferase</keyword>
<dbReference type="CDD" id="cd14879">
    <property type="entry name" value="MYSc_Myo17"/>
    <property type="match status" value="1"/>
</dbReference>
<proteinExistence type="inferred from homology"/>
<keyword evidence="11" id="KW-0325">Glycoprotein</keyword>
<feature type="compositionally biased region" description="Basic and acidic residues" evidence="15">
    <location>
        <begin position="810"/>
        <end position="819"/>
    </location>
</feature>
<dbReference type="Proteomes" id="UP001565368">
    <property type="component" value="Unassembled WGS sequence"/>
</dbReference>
<feature type="region of interest" description="Actin-binding" evidence="14">
    <location>
        <begin position="695"/>
        <end position="717"/>
    </location>
</feature>
<feature type="transmembrane region" description="Helical" evidence="16">
    <location>
        <begin position="985"/>
        <end position="1005"/>
    </location>
</feature>
<keyword evidence="3" id="KW-1003">Cell membrane</keyword>
<evidence type="ECO:0000256" key="5">
    <source>
        <dbReference type="ARBA" id="ARBA00022679"/>
    </source>
</evidence>
<evidence type="ECO:0000256" key="14">
    <source>
        <dbReference type="PROSITE-ProRule" id="PRU00782"/>
    </source>
</evidence>
<evidence type="ECO:0000256" key="16">
    <source>
        <dbReference type="SAM" id="Phobius"/>
    </source>
</evidence>
<feature type="transmembrane region" description="Helical" evidence="16">
    <location>
        <begin position="1714"/>
        <end position="1737"/>
    </location>
</feature>
<feature type="compositionally biased region" description="Gly residues" evidence="15">
    <location>
        <begin position="892"/>
        <end position="906"/>
    </location>
</feature>
<evidence type="ECO:0000256" key="12">
    <source>
        <dbReference type="ARBA" id="ARBA00023203"/>
    </source>
</evidence>
<keyword evidence="5" id="KW-0808">Transferase</keyword>
<keyword evidence="10 14" id="KW-0505">Motor protein</keyword>
<dbReference type="InterPro" id="IPR004835">
    <property type="entry name" value="Chitin_synth"/>
</dbReference>
<dbReference type="Pfam" id="PF08766">
    <property type="entry name" value="DEK_C"/>
    <property type="match status" value="1"/>
</dbReference>
<dbReference type="PROSITE" id="PS51456">
    <property type="entry name" value="MYOSIN_MOTOR"/>
    <property type="match status" value="1"/>
</dbReference>
<evidence type="ECO:0000259" key="17">
    <source>
        <dbReference type="PROSITE" id="PS51456"/>
    </source>
</evidence>
<keyword evidence="12 14" id="KW-0009">Actin-binding</keyword>
<dbReference type="InterPro" id="IPR014876">
    <property type="entry name" value="DEK_C"/>
</dbReference>
<feature type="compositionally biased region" description="Basic and acidic residues" evidence="15">
    <location>
        <begin position="1792"/>
        <end position="1804"/>
    </location>
</feature>
<feature type="transmembrane region" description="Helical" evidence="16">
    <location>
        <begin position="1686"/>
        <end position="1707"/>
    </location>
</feature>
<dbReference type="Pfam" id="PF03142">
    <property type="entry name" value="Chitin_synth_2"/>
    <property type="match status" value="1"/>
</dbReference>
<feature type="binding site" evidence="14">
    <location>
        <begin position="136"/>
        <end position="143"/>
    </location>
    <ligand>
        <name>ATP</name>
        <dbReference type="ChEBI" id="CHEBI:30616"/>
    </ligand>
</feature>
<dbReference type="RefSeq" id="XP_069207246.1">
    <property type="nucleotide sequence ID" value="XM_069355175.1"/>
</dbReference>
<feature type="transmembrane region" description="Helical" evidence="16">
    <location>
        <begin position="1653"/>
        <end position="1674"/>
    </location>
</feature>
<evidence type="ECO:0000256" key="13">
    <source>
        <dbReference type="ARBA" id="ARBA00048014"/>
    </source>
</evidence>
<dbReference type="InterPro" id="IPR029044">
    <property type="entry name" value="Nucleotide-diphossugar_trans"/>
</dbReference>
<dbReference type="InterPro" id="IPR036037">
    <property type="entry name" value="MYSc_Myo17"/>
</dbReference>
<dbReference type="SMART" id="SM00242">
    <property type="entry name" value="MYSc"/>
    <property type="match status" value="1"/>
</dbReference>
<evidence type="ECO:0000256" key="10">
    <source>
        <dbReference type="ARBA" id="ARBA00023175"/>
    </source>
</evidence>
<keyword evidence="6 16" id="KW-0812">Transmembrane</keyword>
<feature type="region of interest" description="Disordered" evidence="15">
    <location>
        <begin position="810"/>
        <end position="847"/>
    </location>
</feature>
<dbReference type="PROSITE" id="PS51998">
    <property type="entry name" value="DEK_C"/>
    <property type="match status" value="1"/>
</dbReference>
<feature type="domain" description="Myosin motor" evidence="17">
    <location>
        <begin position="1"/>
        <end position="810"/>
    </location>
</feature>
<keyword evidence="14" id="KW-0547">Nucleotide-binding</keyword>
<name>A0ABR3PYQ5_9TREE</name>
<comment type="similarity">
    <text evidence="14">Belongs to the TRAFAC class myosin-kinesin ATPase superfamily. Myosin family.</text>
</comment>
<dbReference type="Gene3D" id="1.10.10.820">
    <property type="match status" value="1"/>
</dbReference>
<gene>
    <name evidence="19" type="ORF">Q8F55_006723</name>
</gene>
<dbReference type="EC" id="2.4.1.16" evidence="2"/>
<evidence type="ECO:0000313" key="20">
    <source>
        <dbReference type="Proteomes" id="UP001565368"/>
    </source>
</evidence>